<feature type="domain" description="Bacillithiol biosynthesis BshC N-terminal Rossmann-like" evidence="3">
    <location>
        <begin position="18"/>
        <end position="370"/>
    </location>
</feature>
<evidence type="ECO:0000256" key="2">
    <source>
        <dbReference type="HAMAP-Rule" id="MF_01867"/>
    </source>
</evidence>
<comment type="function">
    <text evidence="2">Involved in bacillithiol (BSH) biosynthesis. May catalyze the last step of the pathway, the addition of cysteine to glucosamine malate (GlcN-Mal) to generate BSH.</text>
</comment>
<reference evidence="5" key="2">
    <citation type="submission" date="2022-04" db="EMBL/GenBank/DDBJ databases">
        <title>Antimicrobial genetic elements in methicillin-resistant Macrococcus armenti.</title>
        <authorList>
            <person name="Keller J.E."/>
            <person name="Schwendener S."/>
            <person name="Pantucek R."/>
            <person name="Perreten V."/>
        </authorList>
    </citation>
    <scope>NUCLEOTIDE SEQUENCE</scope>
    <source>
        <strain evidence="5">CCM 2609</strain>
    </source>
</reference>
<dbReference type="HAMAP" id="MF_01867">
    <property type="entry name" value="BshC"/>
    <property type="match status" value="1"/>
</dbReference>
<dbReference type="InterPro" id="IPR011199">
    <property type="entry name" value="Bacillithiol_biosynth_BshC"/>
</dbReference>
<sequence>MKQFKKIEDGKGSFIDRLIHTEDFKPFYHYALNESGFKERNDVARNGLESHLGDVIQSYIGEDISDAQQNNIEALKSGHQVVIGGQQAGLFVSPLYTIHKIISIIVMAKEQSLKLNIPVIPVFWIAGEDHDFDEVNHANVYDENSIIHRVKYYSKQEVTDSVSNVQIDRDAYITALNKMFSLLGETEHTKLIYQKLRDIPDYWTDHFKSILQMLFKSHGVLFIDSQYKPLRALERDILKWQFEHHEAIDTAFRNGQNAFEQLTSERQIITDTNVHLFLQYDGMRQLLKFDGNKYILTKSGVALSKEEVLEIIEHEPERISNNVVTRPLMQESVFNTLAFIGGPSEIKYWGELTQVFEYAQIKMPLVVPRMRITYMTQELKKIMSRYDISLEGLFANGIDEYVDSFLKTKENYMVEQEIRAIETQLEASYESLMQLGDDALAYIAKSNVAHHKVQFDYMLEAYRKEIKRKYTSELKHFTKIKNELNPDGLQERVMHPVQIMNRYGIHIFDDVLNVFDQYQYDHIILLSN</sequence>
<evidence type="ECO:0000259" key="3">
    <source>
        <dbReference type="Pfam" id="PF10079"/>
    </source>
</evidence>
<dbReference type="InterPro" id="IPR055399">
    <property type="entry name" value="CC_BshC"/>
</dbReference>
<name>A0ABY3ZWN5_9STAP</name>
<protein>
    <recommendedName>
        <fullName evidence="2">Putative cysteine ligase BshC</fullName>
        <ecNumber evidence="2">6.-.-.-</ecNumber>
    </recommendedName>
</protein>
<keyword evidence="6" id="KW-1185">Reference proteome</keyword>
<evidence type="ECO:0000256" key="1">
    <source>
        <dbReference type="ARBA" id="ARBA00022598"/>
    </source>
</evidence>
<dbReference type="EMBL" id="CP094348">
    <property type="protein sequence ID" value="UOB21310.1"/>
    <property type="molecule type" value="Genomic_DNA"/>
</dbReference>
<evidence type="ECO:0000313" key="5">
    <source>
        <dbReference type="EMBL" id="UOB21310.1"/>
    </source>
</evidence>
<dbReference type="Pfam" id="PF10079">
    <property type="entry name" value="Rossmann-like_BshC"/>
    <property type="match status" value="1"/>
</dbReference>
<evidence type="ECO:0000259" key="4">
    <source>
        <dbReference type="Pfam" id="PF24850"/>
    </source>
</evidence>
<dbReference type="EC" id="6.-.-.-" evidence="2"/>
<dbReference type="Pfam" id="PF24850">
    <property type="entry name" value="CC_BshC"/>
    <property type="match status" value="1"/>
</dbReference>
<dbReference type="Proteomes" id="UP000830343">
    <property type="component" value="Chromosome"/>
</dbReference>
<dbReference type="PIRSF" id="PIRSF012535">
    <property type="entry name" value="UCP012535"/>
    <property type="match status" value="1"/>
</dbReference>
<organism evidence="5 6">
    <name type="scientific">Macrococcus armenti</name>
    <dbReference type="NCBI Taxonomy" id="2875764"/>
    <lineage>
        <taxon>Bacteria</taxon>
        <taxon>Bacillati</taxon>
        <taxon>Bacillota</taxon>
        <taxon>Bacilli</taxon>
        <taxon>Bacillales</taxon>
        <taxon>Staphylococcaceae</taxon>
        <taxon>Macrococcus</taxon>
    </lineage>
</organism>
<accession>A0ABY3ZWN5</accession>
<reference evidence="5" key="1">
    <citation type="submission" date="2022-03" db="EMBL/GenBank/DDBJ databases">
        <authorList>
            <person name="Vrbovska V."/>
            <person name="Kovarovic V."/>
            <person name="Botka T."/>
            <person name="Pantucek R."/>
        </authorList>
    </citation>
    <scope>NUCLEOTIDE SEQUENCE</scope>
    <source>
        <strain evidence="5">CCM 2609</strain>
    </source>
</reference>
<proteinExistence type="inferred from homology"/>
<feature type="domain" description="Bacillithiol biosynthesis BshC C-terminal coiled-coil" evidence="4">
    <location>
        <begin position="372"/>
        <end position="525"/>
    </location>
</feature>
<comment type="similarity">
    <text evidence="2">Belongs to the BshC family.</text>
</comment>
<dbReference type="InterPro" id="IPR055398">
    <property type="entry name" value="Rossmann-like_BshC"/>
</dbReference>
<evidence type="ECO:0000313" key="6">
    <source>
        <dbReference type="Proteomes" id="UP000830343"/>
    </source>
</evidence>
<dbReference type="RefSeq" id="WP_243366838.1">
    <property type="nucleotide sequence ID" value="NZ_CP094348.1"/>
</dbReference>
<keyword evidence="1 2" id="KW-0436">Ligase</keyword>
<gene>
    <name evidence="2 5" type="primary">bshC</name>
    <name evidence="5" type="ORF">MRZ06_04300</name>
</gene>
<dbReference type="NCBIfam" id="TIGR03998">
    <property type="entry name" value="thiol_BshC"/>
    <property type="match status" value="1"/>
</dbReference>